<name>A0ABV5CGA8_9SPHI</name>
<dbReference type="PROSITE" id="PS50850">
    <property type="entry name" value="MFS"/>
    <property type="match status" value="1"/>
</dbReference>
<organism evidence="6 7">
    <name type="scientific">Albibacterium profundi</name>
    <dbReference type="NCBI Taxonomy" id="3134906"/>
    <lineage>
        <taxon>Bacteria</taxon>
        <taxon>Pseudomonadati</taxon>
        <taxon>Bacteroidota</taxon>
        <taxon>Sphingobacteriia</taxon>
        <taxon>Sphingobacteriales</taxon>
        <taxon>Sphingobacteriaceae</taxon>
        <taxon>Albibacterium</taxon>
    </lineage>
</organism>
<feature type="transmembrane region" description="Helical" evidence="4">
    <location>
        <begin position="101"/>
        <end position="120"/>
    </location>
</feature>
<dbReference type="EMBL" id="JBBVGT010000002">
    <property type="protein sequence ID" value="MFB5945620.1"/>
    <property type="molecule type" value="Genomic_DNA"/>
</dbReference>
<dbReference type="PANTHER" id="PTHR23523">
    <property type="match status" value="1"/>
</dbReference>
<feature type="transmembrane region" description="Helical" evidence="4">
    <location>
        <begin position="76"/>
        <end position="95"/>
    </location>
</feature>
<feature type="transmembrane region" description="Helical" evidence="4">
    <location>
        <begin position="370"/>
        <end position="390"/>
    </location>
</feature>
<comment type="caution">
    <text evidence="6">The sequence shown here is derived from an EMBL/GenBank/DDBJ whole genome shotgun (WGS) entry which is preliminary data.</text>
</comment>
<dbReference type="InterPro" id="IPR036259">
    <property type="entry name" value="MFS_trans_sf"/>
</dbReference>
<dbReference type="Proteomes" id="UP001580928">
    <property type="component" value="Unassembled WGS sequence"/>
</dbReference>
<evidence type="ECO:0000313" key="6">
    <source>
        <dbReference type="EMBL" id="MFB5945620.1"/>
    </source>
</evidence>
<keyword evidence="3 4" id="KW-0472">Membrane</keyword>
<evidence type="ECO:0000256" key="2">
    <source>
        <dbReference type="ARBA" id="ARBA00022989"/>
    </source>
</evidence>
<protein>
    <submittedName>
        <fullName evidence="6">MFS transporter</fullName>
    </submittedName>
</protein>
<feature type="domain" description="Major facilitator superfamily (MFS) profile" evidence="5">
    <location>
        <begin position="211"/>
        <end position="398"/>
    </location>
</feature>
<gene>
    <name evidence="6" type="ORF">WKR92_07225</name>
</gene>
<keyword evidence="7" id="KW-1185">Reference proteome</keyword>
<dbReference type="PANTHER" id="PTHR23523:SF2">
    <property type="entry name" value="2-NITROIMIDAZOLE TRANSPORTER"/>
    <property type="match status" value="1"/>
</dbReference>
<keyword evidence="2 4" id="KW-1133">Transmembrane helix</keyword>
<feature type="transmembrane region" description="Helical" evidence="4">
    <location>
        <begin position="12"/>
        <end position="35"/>
    </location>
</feature>
<dbReference type="Pfam" id="PF07690">
    <property type="entry name" value="MFS_1"/>
    <property type="match status" value="1"/>
</dbReference>
<sequence length="398" mass="43582">MGKEGQSRLHLFGLIIVILIAGNLRSPITAVSPVLSEIMDVLNLTNVQGSLLTSIPLLVFAGCSMLVSKIGARTNILYNLMLSVVLMLIGLYLRVLGNVTMLYVGSLLIGLGICIGNVMTPAYIKKVFPNRIGLMTGVFSVTMNVFAALAAGFSIAIGEWTQLGWQGSLGIWLVWSIPALLVVGIEMFSARNRRVQEKTAETEKARFNVFRSRQAWNISVFMGIQSLVYFCVIAMLPTVLVDYGMEESKTGLVLSVFQLIMAPIVFICPVVAAKMKDQKLLVSLTGAFMLIGLVMLLIFKAEFIYLSVILVGISTGLAFSLSILFFSLRSRTTSGTIKVSGHAQSVGYLIAAFGPPIFGMLHDWDSSWNISFYFLMLMAVIMTFFGIGAAKRRFVEDY</sequence>
<dbReference type="InterPro" id="IPR011701">
    <property type="entry name" value="MFS"/>
</dbReference>
<evidence type="ECO:0000256" key="1">
    <source>
        <dbReference type="ARBA" id="ARBA00022692"/>
    </source>
</evidence>
<reference evidence="6 7" key="1">
    <citation type="submission" date="2024-04" db="EMBL/GenBank/DDBJ databases">
        <title>Albibacterium profundi sp. nov., isolated from sediment of the Challenger Deep of Mariana Trench.</title>
        <authorList>
            <person name="Wang Y."/>
        </authorList>
    </citation>
    <scope>NUCLEOTIDE SEQUENCE [LARGE SCALE GENOMIC DNA]</scope>
    <source>
        <strain evidence="6 7">RHL897</strain>
    </source>
</reference>
<feature type="transmembrane region" description="Helical" evidence="4">
    <location>
        <begin position="215"/>
        <end position="240"/>
    </location>
</feature>
<evidence type="ECO:0000313" key="7">
    <source>
        <dbReference type="Proteomes" id="UP001580928"/>
    </source>
</evidence>
<dbReference type="InterPro" id="IPR020846">
    <property type="entry name" value="MFS_dom"/>
</dbReference>
<feature type="transmembrane region" description="Helical" evidence="4">
    <location>
        <begin position="346"/>
        <end position="364"/>
    </location>
</feature>
<feature type="transmembrane region" description="Helical" evidence="4">
    <location>
        <begin position="304"/>
        <end position="326"/>
    </location>
</feature>
<proteinExistence type="predicted"/>
<feature type="transmembrane region" description="Helical" evidence="4">
    <location>
        <begin position="169"/>
        <end position="188"/>
    </location>
</feature>
<feature type="transmembrane region" description="Helical" evidence="4">
    <location>
        <begin position="132"/>
        <end position="157"/>
    </location>
</feature>
<evidence type="ECO:0000256" key="3">
    <source>
        <dbReference type="ARBA" id="ARBA00023136"/>
    </source>
</evidence>
<feature type="transmembrane region" description="Helical" evidence="4">
    <location>
        <begin position="280"/>
        <end position="298"/>
    </location>
</feature>
<keyword evidence="1 4" id="KW-0812">Transmembrane</keyword>
<dbReference type="SUPFAM" id="SSF103473">
    <property type="entry name" value="MFS general substrate transporter"/>
    <property type="match status" value="1"/>
</dbReference>
<evidence type="ECO:0000256" key="4">
    <source>
        <dbReference type="SAM" id="Phobius"/>
    </source>
</evidence>
<dbReference type="InterPro" id="IPR052524">
    <property type="entry name" value="MFS_Cyanate_Porter"/>
</dbReference>
<dbReference type="Gene3D" id="1.20.1250.20">
    <property type="entry name" value="MFS general substrate transporter like domains"/>
    <property type="match status" value="2"/>
</dbReference>
<evidence type="ECO:0000259" key="5">
    <source>
        <dbReference type="PROSITE" id="PS50850"/>
    </source>
</evidence>
<dbReference type="RefSeq" id="WP_375557155.1">
    <property type="nucleotide sequence ID" value="NZ_JBBVGT010000002.1"/>
</dbReference>
<feature type="transmembrane region" description="Helical" evidence="4">
    <location>
        <begin position="47"/>
        <end position="67"/>
    </location>
</feature>
<accession>A0ABV5CGA8</accession>
<feature type="transmembrane region" description="Helical" evidence="4">
    <location>
        <begin position="252"/>
        <end position="273"/>
    </location>
</feature>
<dbReference type="CDD" id="cd17339">
    <property type="entry name" value="MFS_NIMT_CynX_like"/>
    <property type="match status" value="1"/>
</dbReference>